<dbReference type="OrthoDB" id="8194670at2759"/>
<reference evidence="7" key="1">
    <citation type="submission" date="2025-08" db="UniProtKB">
        <authorList>
            <consortium name="RefSeq"/>
        </authorList>
    </citation>
    <scope>IDENTIFICATION</scope>
    <source>
        <tissue evidence="7">Gonads</tissue>
    </source>
</reference>
<dbReference type="AlphaFoldDB" id="A0A6J2YN45"/>
<dbReference type="InParanoid" id="A0A6J2YN45"/>
<dbReference type="InterPro" id="IPR036728">
    <property type="entry name" value="PBP_GOBP_sf"/>
</dbReference>
<gene>
    <name evidence="7" type="primary">LOC115889053</name>
</gene>
<evidence type="ECO:0000313" key="7">
    <source>
        <dbReference type="RefSeq" id="XP_030764832.1"/>
    </source>
</evidence>
<keyword evidence="6" id="KW-1185">Reference proteome</keyword>
<dbReference type="GO" id="GO:0005615">
    <property type="term" value="C:extracellular space"/>
    <property type="evidence" value="ECO:0007669"/>
    <property type="project" value="TreeGrafter"/>
</dbReference>
<evidence type="ECO:0000256" key="5">
    <source>
        <dbReference type="SAM" id="SignalP"/>
    </source>
</evidence>
<feature type="signal peptide" evidence="5">
    <location>
        <begin position="1"/>
        <end position="18"/>
    </location>
</feature>
<dbReference type="Pfam" id="PF01395">
    <property type="entry name" value="PBP_GOBP"/>
    <property type="match status" value="1"/>
</dbReference>
<dbReference type="SMART" id="SM00708">
    <property type="entry name" value="PhBP"/>
    <property type="match status" value="1"/>
</dbReference>
<dbReference type="GeneID" id="115889053"/>
<evidence type="ECO:0000256" key="2">
    <source>
        <dbReference type="ARBA" id="ARBA00008098"/>
    </source>
</evidence>
<accession>A0A6J2YN45</accession>
<dbReference type="FunCoup" id="A0A6J2YN45">
    <property type="interactions" value="55"/>
</dbReference>
<keyword evidence="3" id="KW-0964">Secreted</keyword>
<dbReference type="CDD" id="cd23992">
    <property type="entry name" value="PBP_GOBP"/>
    <property type="match status" value="1"/>
</dbReference>
<dbReference type="PANTHER" id="PTHR11857">
    <property type="entry name" value="ODORANT BINDING PROTEIN-RELATED"/>
    <property type="match status" value="1"/>
</dbReference>
<comment type="subcellular location">
    <subcellularLocation>
        <location evidence="1">Secreted</location>
    </subcellularLocation>
</comment>
<dbReference type="PANTHER" id="PTHR11857:SF43">
    <property type="entry name" value="GEO07291P1-RELATED"/>
    <property type="match status" value="1"/>
</dbReference>
<dbReference type="KEGG" id="soy:115889053"/>
<evidence type="ECO:0000256" key="1">
    <source>
        <dbReference type="ARBA" id="ARBA00004613"/>
    </source>
</evidence>
<protein>
    <submittedName>
        <fullName evidence="7">Uncharacterized protein LOC115889053</fullName>
    </submittedName>
</protein>
<dbReference type="InterPro" id="IPR006170">
    <property type="entry name" value="PBP/GOBP"/>
</dbReference>
<comment type="similarity">
    <text evidence="2">Belongs to the PBP/GOBP family.</text>
</comment>
<dbReference type="GO" id="GO:0007608">
    <property type="term" value="P:sensory perception of smell"/>
    <property type="evidence" value="ECO:0007669"/>
    <property type="project" value="TreeGrafter"/>
</dbReference>
<keyword evidence="4 5" id="KW-0732">Signal</keyword>
<sequence>MKVFVAIALMVALVQVNGQTDKQKELLAQHYKQCVEQSKVDQNVLQQARAGNFANDAQLKDHILCITKKIGFQNETGQLQKSVIEKKLKEALKGNAEQAKKLIDECVLADKDPKVQAFNAFKCIHQKAKINLL</sequence>
<dbReference type="RefSeq" id="XP_030764832.1">
    <property type="nucleotide sequence ID" value="XM_030908972.1"/>
</dbReference>
<evidence type="ECO:0000256" key="4">
    <source>
        <dbReference type="ARBA" id="ARBA00022729"/>
    </source>
</evidence>
<evidence type="ECO:0000256" key="3">
    <source>
        <dbReference type="ARBA" id="ARBA00022525"/>
    </source>
</evidence>
<dbReference type="Proteomes" id="UP000504635">
    <property type="component" value="Unplaced"/>
</dbReference>
<dbReference type="GO" id="GO:0005549">
    <property type="term" value="F:odorant binding"/>
    <property type="evidence" value="ECO:0007669"/>
    <property type="project" value="InterPro"/>
</dbReference>
<dbReference type="SUPFAM" id="SSF47565">
    <property type="entry name" value="Insect pheromone/odorant-binding proteins"/>
    <property type="match status" value="1"/>
</dbReference>
<dbReference type="Gene3D" id="1.10.238.20">
    <property type="entry name" value="Pheromone/general odorant binding protein domain"/>
    <property type="match status" value="1"/>
</dbReference>
<evidence type="ECO:0000313" key="6">
    <source>
        <dbReference type="Proteomes" id="UP000504635"/>
    </source>
</evidence>
<organism evidence="6 7">
    <name type="scientific">Sitophilus oryzae</name>
    <name type="common">Rice weevil</name>
    <name type="synonym">Curculio oryzae</name>
    <dbReference type="NCBI Taxonomy" id="7048"/>
    <lineage>
        <taxon>Eukaryota</taxon>
        <taxon>Metazoa</taxon>
        <taxon>Ecdysozoa</taxon>
        <taxon>Arthropoda</taxon>
        <taxon>Hexapoda</taxon>
        <taxon>Insecta</taxon>
        <taxon>Pterygota</taxon>
        <taxon>Neoptera</taxon>
        <taxon>Endopterygota</taxon>
        <taxon>Coleoptera</taxon>
        <taxon>Polyphaga</taxon>
        <taxon>Cucujiformia</taxon>
        <taxon>Curculionidae</taxon>
        <taxon>Dryophthorinae</taxon>
        <taxon>Sitophilus</taxon>
    </lineage>
</organism>
<proteinExistence type="inferred from homology"/>
<name>A0A6J2YN45_SITOR</name>
<feature type="chain" id="PRO_5026662486" evidence="5">
    <location>
        <begin position="19"/>
        <end position="133"/>
    </location>
</feature>